<evidence type="ECO:0008006" key="4">
    <source>
        <dbReference type="Google" id="ProtNLM"/>
    </source>
</evidence>
<feature type="region of interest" description="Disordered" evidence="1">
    <location>
        <begin position="304"/>
        <end position="415"/>
    </location>
</feature>
<proteinExistence type="predicted"/>
<gene>
    <name evidence="2" type="ORF">XA68_14847</name>
</gene>
<dbReference type="Proteomes" id="UP000037136">
    <property type="component" value="Unassembled WGS sequence"/>
</dbReference>
<keyword evidence="3" id="KW-1185">Reference proteome</keyword>
<reference evidence="2 3" key="2">
    <citation type="journal article" date="2017" name="Sci. Rep.">
        <title>Ant-infecting Ophiocordyceps genomes reveal a high diversity of potential behavioral manipulation genes and a possible major role for enterotoxins.</title>
        <authorList>
            <person name="de Bekker C."/>
            <person name="Ohm R.A."/>
            <person name="Evans H.C."/>
            <person name="Brachmann A."/>
            <person name="Hughes D.P."/>
        </authorList>
    </citation>
    <scope>NUCLEOTIDE SEQUENCE [LARGE SCALE GENOMIC DNA]</scope>
    <source>
        <strain evidence="2 3">SC16a</strain>
    </source>
</reference>
<feature type="compositionally biased region" description="Polar residues" evidence="1">
    <location>
        <begin position="304"/>
        <end position="331"/>
    </location>
</feature>
<evidence type="ECO:0000256" key="1">
    <source>
        <dbReference type="SAM" id="MobiDB-lite"/>
    </source>
</evidence>
<comment type="caution">
    <text evidence="2">The sequence shown here is derived from an EMBL/GenBank/DDBJ whole genome shotgun (WGS) entry which is preliminary data.</text>
</comment>
<sequence>MDGRGNSGARIDPSLVEFMGAGRGNEAIDREEAPVSETPTPIGRVDAPPLVIEGEADVDGFLATPSAAQLPQTRALGVLDDFQTAFHGNSNGLHVSGPAVSLPPEHTATAQFRGLLVPPGNHVASSTDPWWSAWNYEQYLAWQQLNTEAHLISSSPVTVPPVSPPLGFPFHYDTSFSDWPYDLRSYNGYGGPAWNASTTWTPTPTSNQAVHSQLQQAASPHSPARQTYRHAMFPVHAGLQSSTAFSPTMPRATYSTPPTNAAREAAALLSFDPGQQAADSLAAVGGLGTPWSMSILGSPMSQPYFSPGPSRTSYNPSETGSSHSYSTYLSKPSSRSRGPPRHAANSMARTNSTQSTRPLLPKGDSSGRRRAPTSSIVSEDTNVSLRPANSSFSSSSFPRQRGRRNRSLALKVRQSAKKNRDNRSVCFWCKLSRIQCERVEGFNWCQKCESLGKTSSCTVFYFMNLVEDGSTRFTENHSIRRFLLQRGHRRSIDLGQLLRHIERQGGPSVIRAMRGQQLLYDLDLDLCHKYLAEASSKLRPSYPIEDFVHDQTMEKGWETCVRMGDGFAKDALRVLAMFDDEPDRTTYRLIQGNGSERCLDPDNDHHEASLLVAHVLSYTFGRQVEYAAFAHLSGCLHKHEKLSAEELDCLSEQLFTLRWGVSLDARRSVILSRQRPSGPQQEELDRLAERMKRDTELCRKLYMCLCFIRQKRDRKPLWMERPSFGDRRHRYAGTQYAVVERFPKTDSPEAFDEWMVEGREAVGAAQVLERVRVRHWPEEGAPID</sequence>
<feature type="compositionally biased region" description="Polar residues" evidence="1">
    <location>
        <begin position="347"/>
        <end position="357"/>
    </location>
</feature>
<accession>A0A2A9P9L6</accession>
<dbReference type="OrthoDB" id="4920124at2759"/>
<feature type="compositionally biased region" description="Polar residues" evidence="1">
    <location>
        <begin position="372"/>
        <end position="389"/>
    </location>
</feature>
<reference evidence="2 3" key="1">
    <citation type="journal article" date="2015" name="BMC Genomics">
        <title>Gene expression during zombie ant biting behavior reflects the complexity underlying fungal parasitic behavioral manipulation.</title>
        <authorList>
            <person name="de Bekker C."/>
            <person name="Ohm R.A."/>
            <person name="Loreto R.G."/>
            <person name="Sebastian A."/>
            <person name="Albert I."/>
            <person name="Merrow M."/>
            <person name="Brachmann A."/>
            <person name="Hughes D.P."/>
        </authorList>
    </citation>
    <scope>NUCLEOTIDE SEQUENCE [LARGE SCALE GENOMIC DNA]</scope>
    <source>
        <strain evidence="2 3">SC16a</strain>
    </source>
</reference>
<evidence type="ECO:0000313" key="3">
    <source>
        <dbReference type="Proteomes" id="UP000037136"/>
    </source>
</evidence>
<dbReference type="AlphaFoldDB" id="A0A2A9P9L6"/>
<dbReference type="EMBL" id="LAZP02000390">
    <property type="protein sequence ID" value="PFH57583.1"/>
    <property type="molecule type" value="Genomic_DNA"/>
</dbReference>
<protein>
    <recommendedName>
        <fullName evidence="4">Zn(2)-C6 fungal-type domain-containing protein</fullName>
    </recommendedName>
</protein>
<name>A0A2A9P9L6_OPHUN</name>
<organism evidence="2 3">
    <name type="scientific">Ophiocordyceps unilateralis</name>
    <name type="common">Zombie-ant fungus</name>
    <name type="synonym">Torrubia unilateralis</name>
    <dbReference type="NCBI Taxonomy" id="268505"/>
    <lineage>
        <taxon>Eukaryota</taxon>
        <taxon>Fungi</taxon>
        <taxon>Dikarya</taxon>
        <taxon>Ascomycota</taxon>
        <taxon>Pezizomycotina</taxon>
        <taxon>Sordariomycetes</taxon>
        <taxon>Hypocreomycetidae</taxon>
        <taxon>Hypocreales</taxon>
        <taxon>Ophiocordycipitaceae</taxon>
        <taxon>Ophiocordyceps</taxon>
    </lineage>
</organism>
<evidence type="ECO:0000313" key="2">
    <source>
        <dbReference type="EMBL" id="PFH57583.1"/>
    </source>
</evidence>